<organism evidence="8 9">
    <name type="scientific">Limnovirga soli</name>
    <dbReference type="NCBI Taxonomy" id="2656915"/>
    <lineage>
        <taxon>Bacteria</taxon>
        <taxon>Pseudomonadati</taxon>
        <taxon>Bacteroidota</taxon>
        <taxon>Chitinophagia</taxon>
        <taxon>Chitinophagales</taxon>
        <taxon>Chitinophagaceae</taxon>
        <taxon>Limnovirga</taxon>
    </lineage>
</organism>
<evidence type="ECO:0000256" key="3">
    <source>
        <dbReference type="ARBA" id="ARBA00012929"/>
    </source>
</evidence>
<dbReference type="PANTHER" id="PTHR10491:SF4">
    <property type="entry name" value="METHIONINE ADENOSYLTRANSFERASE 2 SUBUNIT BETA"/>
    <property type="match status" value="1"/>
</dbReference>
<comment type="function">
    <text evidence="6">Catalyzes the reduction of dTDP-6-deoxy-L-lyxo-4-hexulose to yield dTDP-L-rhamnose.</text>
</comment>
<dbReference type="Pfam" id="PF04321">
    <property type="entry name" value="RmlD_sub_bind"/>
    <property type="match status" value="1"/>
</dbReference>
<comment type="pathway">
    <text evidence="1 6">Carbohydrate biosynthesis; dTDP-L-rhamnose biosynthesis.</text>
</comment>
<dbReference type="Proteomes" id="UP000598971">
    <property type="component" value="Unassembled WGS sequence"/>
</dbReference>
<reference evidence="8" key="1">
    <citation type="submission" date="2019-10" db="EMBL/GenBank/DDBJ databases">
        <title>Draft genome sequence of Panacibacter sp. KCS-6.</title>
        <authorList>
            <person name="Yim K.J."/>
        </authorList>
    </citation>
    <scope>NUCLEOTIDE SEQUENCE</scope>
    <source>
        <strain evidence="8">KCS-6</strain>
    </source>
</reference>
<gene>
    <name evidence="8" type="primary">rfbD</name>
    <name evidence="8" type="ORF">GD597_09100</name>
</gene>
<dbReference type="EMBL" id="WHPF01000006">
    <property type="protein sequence ID" value="NNV55614.1"/>
    <property type="molecule type" value="Genomic_DNA"/>
</dbReference>
<evidence type="ECO:0000313" key="8">
    <source>
        <dbReference type="EMBL" id="NNV55614.1"/>
    </source>
</evidence>
<keyword evidence="9" id="KW-1185">Reference proteome</keyword>
<comment type="similarity">
    <text evidence="2 6">Belongs to the dTDP-4-dehydrorhamnose reductase family.</text>
</comment>
<evidence type="ECO:0000259" key="7">
    <source>
        <dbReference type="Pfam" id="PF04321"/>
    </source>
</evidence>
<comment type="caution">
    <text evidence="8">The sequence shown here is derived from an EMBL/GenBank/DDBJ whole genome shotgun (WGS) entry which is preliminary data.</text>
</comment>
<proteinExistence type="inferred from homology"/>
<evidence type="ECO:0000256" key="1">
    <source>
        <dbReference type="ARBA" id="ARBA00004781"/>
    </source>
</evidence>
<dbReference type="GO" id="GO:0005829">
    <property type="term" value="C:cytosol"/>
    <property type="evidence" value="ECO:0007669"/>
    <property type="project" value="TreeGrafter"/>
</dbReference>
<dbReference type="NCBIfam" id="TIGR01214">
    <property type="entry name" value="rmlD"/>
    <property type="match status" value="1"/>
</dbReference>
<dbReference type="Gene3D" id="3.40.50.720">
    <property type="entry name" value="NAD(P)-binding Rossmann-like Domain"/>
    <property type="match status" value="1"/>
</dbReference>
<dbReference type="UniPathway" id="UPA00124"/>
<dbReference type="InterPro" id="IPR036291">
    <property type="entry name" value="NAD(P)-bd_dom_sf"/>
</dbReference>
<dbReference type="SUPFAM" id="SSF51735">
    <property type="entry name" value="NAD(P)-binding Rossmann-fold domains"/>
    <property type="match status" value="1"/>
</dbReference>
<dbReference type="InterPro" id="IPR029903">
    <property type="entry name" value="RmlD-like-bd"/>
</dbReference>
<dbReference type="AlphaFoldDB" id="A0A8J8FIC7"/>
<comment type="catalytic activity">
    <reaction evidence="5">
        <text>dTDP-beta-L-rhamnose + NADP(+) = dTDP-4-dehydro-beta-L-rhamnose + NADPH + H(+)</text>
        <dbReference type="Rhea" id="RHEA:21796"/>
        <dbReference type="ChEBI" id="CHEBI:15378"/>
        <dbReference type="ChEBI" id="CHEBI:57510"/>
        <dbReference type="ChEBI" id="CHEBI:57783"/>
        <dbReference type="ChEBI" id="CHEBI:58349"/>
        <dbReference type="ChEBI" id="CHEBI:62830"/>
        <dbReference type="EC" id="1.1.1.133"/>
    </reaction>
</comment>
<protein>
    <recommendedName>
        <fullName evidence="4 6">dTDP-4-dehydrorhamnose reductase</fullName>
        <ecNumber evidence="3 6">1.1.1.133</ecNumber>
    </recommendedName>
</protein>
<evidence type="ECO:0000256" key="6">
    <source>
        <dbReference type="RuleBase" id="RU364082"/>
    </source>
</evidence>
<dbReference type="EC" id="1.1.1.133" evidence="3 6"/>
<keyword evidence="6" id="KW-0521">NADP</keyword>
<dbReference type="InterPro" id="IPR005913">
    <property type="entry name" value="dTDP_dehydrorham_reduct"/>
</dbReference>
<sequence length="290" mass="32359">MQKPVIIVSGKNGQLGSELQAAAEQFPQFEFQFSDRDSLDIANETALLQLFGHCKPAYFINAAAYTAVDKAETDQENAYKINAAACGYIANACKQYGTKLIHISTDYVFNGSATAPYKEDDKTDPVNYYGYTKWMGEQLALENNPLTMVIRTAWVYSEFGNNFVKTMLRLMKDRKDLNVVSDQRGTPTYAKDLAAVILQIAAACQANSNSFVPGIYNYSNEGEISWFEFATAIRDIKQLDCNVHPINAVQYPTPAKRPGYSVLDKTKIQQTYATPAINWRESLEACLAKL</sequence>
<keyword evidence="6 8" id="KW-0560">Oxidoreductase</keyword>
<dbReference type="CDD" id="cd05254">
    <property type="entry name" value="dTDP_HR_like_SDR_e"/>
    <property type="match status" value="1"/>
</dbReference>
<dbReference type="RefSeq" id="WP_171607551.1">
    <property type="nucleotide sequence ID" value="NZ_WHPF01000006.1"/>
</dbReference>
<evidence type="ECO:0000256" key="5">
    <source>
        <dbReference type="ARBA" id="ARBA00048200"/>
    </source>
</evidence>
<dbReference type="GO" id="GO:0019305">
    <property type="term" value="P:dTDP-rhamnose biosynthetic process"/>
    <property type="evidence" value="ECO:0007669"/>
    <property type="project" value="UniProtKB-UniPathway"/>
</dbReference>
<evidence type="ECO:0000313" key="9">
    <source>
        <dbReference type="Proteomes" id="UP000598971"/>
    </source>
</evidence>
<name>A0A8J8FIC7_9BACT</name>
<dbReference type="Gene3D" id="3.90.25.10">
    <property type="entry name" value="UDP-galactose 4-epimerase, domain 1"/>
    <property type="match status" value="1"/>
</dbReference>
<evidence type="ECO:0000256" key="2">
    <source>
        <dbReference type="ARBA" id="ARBA00010944"/>
    </source>
</evidence>
<feature type="domain" description="RmlD-like substrate binding" evidence="7">
    <location>
        <begin position="6"/>
        <end position="289"/>
    </location>
</feature>
<dbReference type="PANTHER" id="PTHR10491">
    <property type="entry name" value="DTDP-4-DEHYDRORHAMNOSE REDUCTASE"/>
    <property type="match status" value="1"/>
</dbReference>
<dbReference type="GO" id="GO:0008831">
    <property type="term" value="F:dTDP-4-dehydrorhamnose reductase activity"/>
    <property type="evidence" value="ECO:0007669"/>
    <property type="project" value="UniProtKB-EC"/>
</dbReference>
<evidence type="ECO:0000256" key="4">
    <source>
        <dbReference type="ARBA" id="ARBA00017099"/>
    </source>
</evidence>
<accession>A0A8J8FIC7</accession>